<proteinExistence type="predicted"/>
<reference evidence="1" key="1">
    <citation type="submission" date="2021-03" db="UniProtKB">
        <authorList>
            <consortium name="EnsemblPlants"/>
        </authorList>
    </citation>
    <scope>IDENTIFICATION</scope>
</reference>
<dbReference type="OMA" id="WEESHEG"/>
<name>A0A803QQR1_CANSA</name>
<dbReference type="Gramene" id="evm.model.10.879">
    <property type="protein sequence ID" value="cds.evm.model.10.879"/>
    <property type="gene ID" value="evm.TU.10.879"/>
</dbReference>
<dbReference type="PANTHER" id="PTHR33116:SF84">
    <property type="entry name" value="RNA-DIRECTED DNA POLYMERASE"/>
    <property type="match status" value="1"/>
</dbReference>
<dbReference type="EnsemblPlants" id="evm.model.10.879">
    <property type="protein sequence ID" value="cds.evm.model.10.879"/>
    <property type="gene ID" value="evm.TU.10.879"/>
</dbReference>
<dbReference type="Proteomes" id="UP000596661">
    <property type="component" value="Unassembled WGS sequence"/>
</dbReference>
<dbReference type="PANTHER" id="PTHR33116">
    <property type="entry name" value="REVERSE TRANSCRIPTASE ZINC-BINDING DOMAIN-CONTAINING PROTEIN-RELATED-RELATED"/>
    <property type="match status" value="1"/>
</dbReference>
<organism evidence="1 2">
    <name type="scientific">Cannabis sativa</name>
    <name type="common">Hemp</name>
    <name type="synonym">Marijuana</name>
    <dbReference type="NCBI Taxonomy" id="3483"/>
    <lineage>
        <taxon>Eukaryota</taxon>
        <taxon>Viridiplantae</taxon>
        <taxon>Streptophyta</taxon>
        <taxon>Embryophyta</taxon>
        <taxon>Tracheophyta</taxon>
        <taxon>Spermatophyta</taxon>
        <taxon>Magnoliopsida</taxon>
        <taxon>eudicotyledons</taxon>
        <taxon>Gunneridae</taxon>
        <taxon>Pentapetalae</taxon>
        <taxon>rosids</taxon>
        <taxon>fabids</taxon>
        <taxon>Rosales</taxon>
        <taxon>Cannabaceae</taxon>
        <taxon>Cannabis</taxon>
    </lineage>
</organism>
<dbReference type="EMBL" id="UZAU01000813">
    <property type="status" value="NOT_ANNOTATED_CDS"/>
    <property type="molecule type" value="Genomic_DNA"/>
</dbReference>
<evidence type="ECO:0000313" key="1">
    <source>
        <dbReference type="EnsemblPlants" id="cds.evm.model.10.879"/>
    </source>
</evidence>
<dbReference type="AlphaFoldDB" id="A0A803QQR1"/>
<keyword evidence="2" id="KW-1185">Reference proteome</keyword>
<protein>
    <recommendedName>
        <fullName evidence="3">Reverse transcriptase</fullName>
    </recommendedName>
</protein>
<accession>A0A803QQR1</accession>
<evidence type="ECO:0008006" key="3">
    <source>
        <dbReference type="Google" id="ProtNLM"/>
    </source>
</evidence>
<sequence>MASNEVNRILEASGFSLKEMHFHYLGVPICAKKNECFALAEKMTARIQTWSSKNLSFAARTVLINSVLLAIHAYWSQAMAAGPGLIAWDNLCQPKATGGLRFRKVDEWNKAAMGKYIWAISNKEDSLWMKWIHFVYIKNAVWWSYKSPDQGSWYWRRLVTLKDQYRDLTAEYLNALKAWLQWHAATVSLPRLIRWIGRTKVSKFKKQALAASIDCLLYVIWRAQNTRIWEESHEGTECLIKKIKHTAKQRITLCWPRKVKERDKEWFQNL</sequence>
<evidence type="ECO:0000313" key="2">
    <source>
        <dbReference type="Proteomes" id="UP000596661"/>
    </source>
</evidence>